<dbReference type="AlphaFoldDB" id="A0A6A6FW08"/>
<name>A0A6A6FW08_9PEZI</name>
<organism evidence="1 2">
    <name type="scientific">Cercospora zeae-maydis SCOH1-5</name>
    <dbReference type="NCBI Taxonomy" id="717836"/>
    <lineage>
        <taxon>Eukaryota</taxon>
        <taxon>Fungi</taxon>
        <taxon>Dikarya</taxon>
        <taxon>Ascomycota</taxon>
        <taxon>Pezizomycotina</taxon>
        <taxon>Dothideomycetes</taxon>
        <taxon>Dothideomycetidae</taxon>
        <taxon>Mycosphaerellales</taxon>
        <taxon>Mycosphaerellaceae</taxon>
        <taxon>Cercospora</taxon>
    </lineage>
</organism>
<accession>A0A6A6FW08</accession>
<dbReference type="EMBL" id="ML992662">
    <property type="protein sequence ID" value="KAF2217617.1"/>
    <property type="molecule type" value="Genomic_DNA"/>
</dbReference>
<dbReference type="OrthoDB" id="10276110at2759"/>
<gene>
    <name evidence="1" type="ORF">CERZMDRAFT_89572</name>
</gene>
<evidence type="ECO:0000313" key="2">
    <source>
        <dbReference type="Proteomes" id="UP000799539"/>
    </source>
</evidence>
<evidence type="ECO:0000313" key="1">
    <source>
        <dbReference type="EMBL" id="KAF2217617.1"/>
    </source>
</evidence>
<proteinExistence type="predicted"/>
<reference evidence="1" key="1">
    <citation type="journal article" date="2020" name="Stud. Mycol.">
        <title>101 Dothideomycetes genomes: a test case for predicting lifestyles and emergence of pathogens.</title>
        <authorList>
            <person name="Haridas S."/>
            <person name="Albert R."/>
            <person name="Binder M."/>
            <person name="Bloem J."/>
            <person name="Labutti K."/>
            <person name="Salamov A."/>
            <person name="Andreopoulos B."/>
            <person name="Baker S."/>
            <person name="Barry K."/>
            <person name="Bills G."/>
            <person name="Bluhm B."/>
            <person name="Cannon C."/>
            <person name="Castanera R."/>
            <person name="Culley D."/>
            <person name="Daum C."/>
            <person name="Ezra D."/>
            <person name="Gonzalez J."/>
            <person name="Henrissat B."/>
            <person name="Kuo A."/>
            <person name="Liang C."/>
            <person name="Lipzen A."/>
            <person name="Lutzoni F."/>
            <person name="Magnuson J."/>
            <person name="Mondo S."/>
            <person name="Nolan M."/>
            <person name="Ohm R."/>
            <person name="Pangilinan J."/>
            <person name="Park H.-J."/>
            <person name="Ramirez L."/>
            <person name="Alfaro M."/>
            <person name="Sun H."/>
            <person name="Tritt A."/>
            <person name="Yoshinaga Y."/>
            <person name="Zwiers L.-H."/>
            <person name="Turgeon B."/>
            <person name="Goodwin S."/>
            <person name="Spatafora J."/>
            <person name="Crous P."/>
            <person name="Grigoriev I."/>
        </authorList>
    </citation>
    <scope>NUCLEOTIDE SEQUENCE</scope>
    <source>
        <strain evidence="1">SCOH1-5</strain>
    </source>
</reference>
<protein>
    <submittedName>
        <fullName evidence="1">Uncharacterized protein</fullName>
    </submittedName>
</protein>
<sequence length="305" mass="35167">MGDISGDLANLSLEDCVAAAVRGFEQTQRSSHHKWLHLQVKEHQGSVDEQSHRDRLAQSLDYESWTALANEHNIATFADLPSVDFDSIRGTTRPPAPAEQRTSFLEHLQSSINRVYDQDSPRYRPVLLPEDYGILLSVTDGVRDIDLRKSGVSGIDGVKDSNVNNMSADEVEKLPYGNRLWRSGWEVSTGFILGQGSPPQFNWLVYYYCSRKEVTSRGPRSQKPDEITDEEKKWKWRLFYKEPERFQHSFFNPMVFPGIVEWLQFYQDWFTRLTQTYPAWKAKMARDVERLYPDNAEQEGDLGPG</sequence>
<dbReference type="Proteomes" id="UP000799539">
    <property type="component" value="Unassembled WGS sequence"/>
</dbReference>
<keyword evidence="2" id="KW-1185">Reference proteome</keyword>